<dbReference type="eggNOG" id="COG4932">
    <property type="taxonomic scope" value="Bacteria"/>
</dbReference>
<dbReference type="Proteomes" id="UP000013840">
    <property type="component" value="Unassembled WGS sequence"/>
</dbReference>
<dbReference type="SUPFAM" id="SSF49401">
    <property type="entry name" value="Bacterial adhesins"/>
    <property type="match status" value="2"/>
</dbReference>
<name>R3WLT3_9ENTE</name>
<dbReference type="OrthoDB" id="2194620at2"/>
<proteinExistence type="inferred from homology"/>
<keyword evidence="8" id="KW-1133">Transmembrane helix</keyword>
<dbReference type="PATRIC" id="fig|1158612.3.peg.3204"/>
<evidence type="ECO:0000256" key="7">
    <source>
        <dbReference type="SAM" id="MobiDB-lite"/>
    </source>
</evidence>
<protein>
    <submittedName>
        <fullName evidence="10">LPXTG-domain-containing protein cell wall anchor domain</fullName>
    </submittedName>
</protein>
<evidence type="ECO:0000313" key="11">
    <source>
        <dbReference type="Proteomes" id="UP000013840"/>
    </source>
</evidence>
<dbReference type="SUPFAM" id="SSF49478">
    <property type="entry name" value="Cna protein B-type domain"/>
    <property type="match status" value="2"/>
</dbReference>
<keyword evidence="5" id="KW-0732">Signal</keyword>
<accession>R3WLT3</accession>
<keyword evidence="6" id="KW-0572">Peptidoglycan-anchor</keyword>
<comment type="caution">
    <text evidence="10">The sequence shown here is derived from an EMBL/GenBank/DDBJ whole genome shotgun (WGS) entry which is preliminary data.</text>
</comment>
<evidence type="ECO:0000256" key="4">
    <source>
        <dbReference type="ARBA" id="ARBA00022525"/>
    </source>
</evidence>
<dbReference type="InterPro" id="IPR011252">
    <property type="entry name" value="Fibrogen-bd_dom1"/>
</dbReference>
<evidence type="ECO:0000256" key="8">
    <source>
        <dbReference type="SAM" id="Phobius"/>
    </source>
</evidence>
<organism evidence="10 11">
    <name type="scientific">Enterococcus caccae ATCC BAA-1240</name>
    <dbReference type="NCBI Taxonomy" id="1158612"/>
    <lineage>
        <taxon>Bacteria</taxon>
        <taxon>Bacillati</taxon>
        <taxon>Bacillota</taxon>
        <taxon>Bacilli</taxon>
        <taxon>Lactobacillales</taxon>
        <taxon>Enterococcaceae</taxon>
        <taxon>Enterococcus</taxon>
    </lineage>
</organism>
<feature type="region of interest" description="Disordered" evidence="7">
    <location>
        <begin position="523"/>
        <end position="547"/>
    </location>
</feature>
<dbReference type="PANTHER" id="PTHR36108">
    <property type="entry name" value="COLOSSIN-B-RELATED"/>
    <property type="match status" value="1"/>
</dbReference>
<dbReference type="RefSeq" id="WP_010773306.1">
    <property type="nucleotide sequence ID" value="NZ_KB946335.1"/>
</dbReference>
<keyword evidence="8" id="KW-0812">Transmembrane</keyword>
<feature type="compositionally biased region" description="Polar residues" evidence="7">
    <location>
        <begin position="526"/>
        <end position="541"/>
    </location>
</feature>
<dbReference type="Gene3D" id="2.60.40.740">
    <property type="match status" value="1"/>
</dbReference>
<dbReference type="Pfam" id="PF05737">
    <property type="entry name" value="Collagen_bind"/>
    <property type="match status" value="1"/>
</dbReference>
<evidence type="ECO:0000256" key="6">
    <source>
        <dbReference type="ARBA" id="ARBA00023088"/>
    </source>
</evidence>
<evidence type="ECO:0000256" key="3">
    <source>
        <dbReference type="ARBA" id="ARBA00022512"/>
    </source>
</evidence>
<dbReference type="AlphaFoldDB" id="R3WLT3"/>
<dbReference type="PANTHER" id="PTHR36108:SF13">
    <property type="entry name" value="COLOSSIN-B-RELATED"/>
    <property type="match status" value="1"/>
</dbReference>
<dbReference type="Gene3D" id="2.60.40.10">
    <property type="entry name" value="Immunoglobulins"/>
    <property type="match status" value="2"/>
</dbReference>
<feature type="domain" description="Gram-positive cocci surface proteins LPxTG" evidence="9">
    <location>
        <begin position="547"/>
        <end position="580"/>
    </location>
</feature>
<dbReference type="Gene3D" id="2.60.40.1280">
    <property type="match status" value="1"/>
</dbReference>
<evidence type="ECO:0000259" key="9">
    <source>
        <dbReference type="PROSITE" id="PS50847"/>
    </source>
</evidence>
<gene>
    <name evidence="10" type="ORF">UC7_03233</name>
</gene>
<evidence type="ECO:0000256" key="2">
    <source>
        <dbReference type="ARBA" id="ARBA00007257"/>
    </source>
</evidence>
<dbReference type="Pfam" id="PF17802">
    <property type="entry name" value="SpaA"/>
    <property type="match status" value="2"/>
</dbReference>
<keyword evidence="11" id="KW-1185">Reference proteome</keyword>
<keyword evidence="8" id="KW-0472">Membrane</keyword>
<dbReference type="NCBIfam" id="TIGR01167">
    <property type="entry name" value="LPXTG_anchor"/>
    <property type="match status" value="1"/>
</dbReference>
<dbReference type="Pfam" id="PF17961">
    <property type="entry name" value="Big_8"/>
    <property type="match status" value="1"/>
</dbReference>
<dbReference type="STRING" id="317735.RU98_GL001272"/>
<comment type="similarity">
    <text evidence="2">Belongs to the serine-aspartate repeat-containing protein (SDr) family.</text>
</comment>
<dbReference type="InterPro" id="IPR013783">
    <property type="entry name" value="Ig-like_fold"/>
</dbReference>
<evidence type="ECO:0000256" key="5">
    <source>
        <dbReference type="ARBA" id="ARBA00022729"/>
    </source>
</evidence>
<dbReference type="GO" id="GO:0005518">
    <property type="term" value="F:collagen binding"/>
    <property type="evidence" value="ECO:0007669"/>
    <property type="project" value="InterPro"/>
</dbReference>
<sequence>MQGKFYNSIKVFILSIVFMGALFSLTLLFKTKTEAKEINNVIQNVKITNENGEDQTSFKSWDIIQVNMDWSIPNGSAQKGDTTLIDLPAELDLVNSLTFDVLDESGAIVATAVADKGAKTVLLTYTDYVETHSNVKGKLQFFSRFDRQVIEEYGTIQLIFPINKTTEISTEVEVEKATDDPNEVINKWSWFSADSRTLYWEVRVNASGQAFPNAVVTDIFQTENYTLVPASIKVTSAEFPDADKGIFDNPINKVDITNQVTIHYLPNGFTVDFGNMPEGIGYLISYDTSIDHQPQDQEVFANSATLESNEVTIASKEVNTHYSDGSGTGTGDVFSIQLMKLSEDGVVLAGAEFDVYRDSNNQRVGQISTNEQGIGEISNLLQEDYTVIETKAPSGFVLDTTPIKISSTDFQNKIAFKQVTNKAEPIFGSVRLFKIDQATKEKLADVVFELQDSVGKTLQTDLVTDGKGQLIVRGLVPGKYQFVETKALKGYIIKKEPIPFEIVSGNTEPLEIVVENQKEETPELFQESNTKGRVEQNNANQQKDKRLPKAGEKAVNNLFLLGSLCLSVGTIILFGKHKKV</sequence>
<dbReference type="InterPro" id="IPR008456">
    <property type="entry name" value="Collagen-bd_dom"/>
</dbReference>
<dbReference type="InterPro" id="IPR041171">
    <property type="entry name" value="SDR_Ig"/>
</dbReference>
<keyword evidence="3" id="KW-0134">Cell wall</keyword>
<dbReference type="PROSITE" id="PS50847">
    <property type="entry name" value="GRAM_POS_ANCHORING"/>
    <property type="match status" value="1"/>
</dbReference>
<dbReference type="InterPro" id="IPR041033">
    <property type="entry name" value="SpaA_PFL_dom_1"/>
</dbReference>
<keyword evidence="4" id="KW-0964">Secreted</keyword>
<dbReference type="InterPro" id="IPR008966">
    <property type="entry name" value="Adhesion_dom_sf"/>
</dbReference>
<feature type="transmembrane region" description="Helical" evidence="8">
    <location>
        <begin position="12"/>
        <end position="29"/>
    </location>
</feature>
<reference evidence="10 11" key="1">
    <citation type="submission" date="2013-02" db="EMBL/GenBank/DDBJ databases">
        <title>The Genome Sequence of Enterococcus caccae BAA-1240.</title>
        <authorList>
            <consortium name="The Broad Institute Genome Sequencing Platform"/>
            <consortium name="The Broad Institute Genome Sequencing Center for Infectious Disease"/>
            <person name="Earl A.M."/>
            <person name="Gilmore M.S."/>
            <person name="Lebreton F."/>
            <person name="Walker B."/>
            <person name="Young S.K."/>
            <person name="Zeng Q."/>
            <person name="Gargeya S."/>
            <person name="Fitzgerald M."/>
            <person name="Haas B."/>
            <person name="Abouelleil A."/>
            <person name="Alvarado L."/>
            <person name="Arachchi H.M."/>
            <person name="Berlin A.M."/>
            <person name="Chapman S.B."/>
            <person name="Dewar J."/>
            <person name="Goldberg J."/>
            <person name="Griggs A."/>
            <person name="Gujja S."/>
            <person name="Hansen M."/>
            <person name="Howarth C."/>
            <person name="Imamovic A."/>
            <person name="Larimer J."/>
            <person name="McCowan C."/>
            <person name="Murphy C."/>
            <person name="Neiman D."/>
            <person name="Pearson M."/>
            <person name="Priest M."/>
            <person name="Roberts A."/>
            <person name="Saif S."/>
            <person name="Shea T."/>
            <person name="Sisk P."/>
            <person name="Sykes S."/>
            <person name="Wortman J."/>
            <person name="Nusbaum C."/>
            <person name="Birren B."/>
        </authorList>
    </citation>
    <scope>NUCLEOTIDE SEQUENCE [LARGE SCALE GENOMIC DNA]</scope>
    <source>
        <strain evidence="10 11">ATCC BAA-1240</strain>
    </source>
</reference>
<evidence type="ECO:0000256" key="1">
    <source>
        <dbReference type="ARBA" id="ARBA00004168"/>
    </source>
</evidence>
<dbReference type="GO" id="GO:0007155">
    <property type="term" value="P:cell adhesion"/>
    <property type="evidence" value="ECO:0007669"/>
    <property type="project" value="InterPro"/>
</dbReference>
<evidence type="ECO:0000313" key="10">
    <source>
        <dbReference type="EMBL" id="EOL42825.1"/>
    </source>
</evidence>
<dbReference type="Pfam" id="PF00746">
    <property type="entry name" value="Gram_pos_anchor"/>
    <property type="match status" value="1"/>
</dbReference>
<dbReference type="EMBL" id="AJAU01000024">
    <property type="protein sequence ID" value="EOL42825.1"/>
    <property type="molecule type" value="Genomic_DNA"/>
</dbReference>
<comment type="subcellular location">
    <subcellularLocation>
        <location evidence="1">Secreted</location>
        <location evidence="1">Cell wall</location>
        <topology evidence="1">Peptidoglycan-anchor</topology>
    </subcellularLocation>
</comment>
<dbReference type="InterPro" id="IPR019931">
    <property type="entry name" value="LPXTG_anchor"/>
</dbReference>